<feature type="domain" description="Glycosyltransferase 2-like" evidence="6">
    <location>
        <begin position="30"/>
        <end position="132"/>
    </location>
</feature>
<evidence type="ECO:0000256" key="1">
    <source>
        <dbReference type="ARBA" id="ARBA00006739"/>
    </source>
</evidence>
<dbReference type="PANTHER" id="PTHR43179">
    <property type="entry name" value="RHAMNOSYLTRANSFERASE WBBL"/>
    <property type="match status" value="1"/>
</dbReference>
<keyword evidence="3 7" id="KW-0808">Transferase</keyword>
<evidence type="ECO:0000313" key="8">
    <source>
        <dbReference type="Proteomes" id="UP001607157"/>
    </source>
</evidence>
<keyword evidence="5" id="KW-0472">Membrane</keyword>
<dbReference type="EC" id="2.4.-.-" evidence="7"/>
<gene>
    <name evidence="7" type="ORF">ACGRVM_14625</name>
</gene>
<reference evidence="7 8" key="1">
    <citation type="submission" date="2024-10" db="EMBL/GenBank/DDBJ databases">
        <authorList>
            <person name="Yang X.-N."/>
        </authorList>
    </citation>
    <scope>NUCLEOTIDE SEQUENCE [LARGE SCALE GENOMIC DNA]</scope>
    <source>
        <strain evidence="7 8">CAU 1059</strain>
    </source>
</reference>
<evidence type="ECO:0000256" key="4">
    <source>
        <dbReference type="SAM" id="MobiDB-lite"/>
    </source>
</evidence>
<dbReference type="PANTHER" id="PTHR43179:SF12">
    <property type="entry name" value="GALACTOFURANOSYLTRANSFERASE GLFT2"/>
    <property type="match status" value="1"/>
</dbReference>
<evidence type="ECO:0000256" key="2">
    <source>
        <dbReference type="ARBA" id="ARBA00022676"/>
    </source>
</evidence>
<protein>
    <submittedName>
        <fullName evidence="7">Glycosyltransferase</fullName>
        <ecNumber evidence="7">2.4.-.-</ecNumber>
    </submittedName>
</protein>
<keyword evidence="8" id="KW-1185">Reference proteome</keyword>
<dbReference type="RefSeq" id="WP_377172495.1">
    <property type="nucleotide sequence ID" value="NZ_JBHTJC010000004.1"/>
</dbReference>
<dbReference type="Pfam" id="PF00535">
    <property type="entry name" value="Glycos_transf_2"/>
    <property type="match status" value="1"/>
</dbReference>
<accession>A0ABW7IAU0</accession>
<keyword evidence="2 7" id="KW-0328">Glycosyltransferase</keyword>
<dbReference type="EMBL" id="JBIHMM010000004">
    <property type="protein sequence ID" value="MFH0255138.1"/>
    <property type="molecule type" value="Genomic_DNA"/>
</dbReference>
<comment type="caution">
    <text evidence="7">The sequence shown here is derived from an EMBL/GenBank/DDBJ whole genome shotgun (WGS) entry which is preliminary data.</text>
</comment>
<dbReference type="SUPFAM" id="SSF53448">
    <property type="entry name" value="Nucleotide-diphospho-sugar transferases"/>
    <property type="match status" value="1"/>
</dbReference>
<keyword evidence="5" id="KW-1133">Transmembrane helix</keyword>
<name>A0ABW7IAU0_9RHOB</name>
<dbReference type="Gene3D" id="3.90.550.10">
    <property type="entry name" value="Spore Coat Polysaccharide Biosynthesis Protein SpsA, Chain A"/>
    <property type="match status" value="1"/>
</dbReference>
<evidence type="ECO:0000313" key="7">
    <source>
        <dbReference type="EMBL" id="MFH0255138.1"/>
    </source>
</evidence>
<dbReference type="Proteomes" id="UP001607157">
    <property type="component" value="Unassembled WGS sequence"/>
</dbReference>
<feature type="compositionally biased region" description="Basic and acidic residues" evidence="4">
    <location>
        <begin position="362"/>
        <end position="373"/>
    </location>
</feature>
<comment type="similarity">
    <text evidence="1">Belongs to the glycosyltransferase 2 family.</text>
</comment>
<dbReference type="InterPro" id="IPR001173">
    <property type="entry name" value="Glyco_trans_2-like"/>
</dbReference>
<dbReference type="InterPro" id="IPR029044">
    <property type="entry name" value="Nucleotide-diphossugar_trans"/>
</dbReference>
<proteinExistence type="inferred from homology"/>
<feature type="transmembrane region" description="Helical" evidence="5">
    <location>
        <begin position="281"/>
        <end position="304"/>
    </location>
</feature>
<evidence type="ECO:0000256" key="3">
    <source>
        <dbReference type="ARBA" id="ARBA00022679"/>
    </source>
</evidence>
<keyword evidence="5" id="KW-0812">Transmembrane</keyword>
<dbReference type="GO" id="GO:0016757">
    <property type="term" value="F:glycosyltransferase activity"/>
    <property type="evidence" value="ECO:0007669"/>
    <property type="project" value="UniProtKB-KW"/>
</dbReference>
<organism evidence="7 8">
    <name type="scientific">Roseovarius aquimarinus</name>
    <dbReference type="NCBI Taxonomy" id="1229156"/>
    <lineage>
        <taxon>Bacteria</taxon>
        <taxon>Pseudomonadati</taxon>
        <taxon>Pseudomonadota</taxon>
        <taxon>Alphaproteobacteria</taxon>
        <taxon>Rhodobacterales</taxon>
        <taxon>Roseobacteraceae</taxon>
        <taxon>Roseovarius</taxon>
    </lineage>
</organism>
<sequence>MLPRAGSRSDAHVTGAGAENAAEGRRLVAVVVTCNRLAQLRATLTRLRAAKAEGLGDIIVIDNASSDGTAEWLAGQNGAGVFIERCAENRGGAGGFALGLRLAAERFGADWTLVMDDDARPEPGAIAAFLAAPRGDAMAWAAAVYHPDGRICDMNRPALNPFWDAKVMRRTVRALLSRRSRDGFHLGASDYAGARQVPVDTGSFVGLFVSRAAIDAVGHPDASLFIYGDDVLYSLAIRRAGGRILFDPAIRFEHDFQTMTRADPRFHPLWKTYYHYRNLLIVYRIAAGGWFWLILPLFVTKWAFKAKFHRHERGRYLALLARAVRDGLRRRTQVPHGLVLSWSGAAEAAPFNDSGSCDDTGPEARPRERDRPATLRRRS</sequence>
<feature type="region of interest" description="Disordered" evidence="4">
    <location>
        <begin position="348"/>
        <end position="379"/>
    </location>
</feature>
<evidence type="ECO:0000259" key="6">
    <source>
        <dbReference type="Pfam" id="PF00535"/>
    </source>
</evidence>
<evidence type="ECO:0000256" key="5">
    <source>
        <dbReference type="SAM" id="Phobius"/>
    </source>
</evidence>